<dbReference type="OrthoDB" id="5192036at2"/>
<gene>
    <name evidence="2" type="ORF">E1261_00330</name>
</gene>
<proteinExistence type="predicted"/>
<feature type="region of interest" description="Disordered" evidence="1">
    <location>
        <begin position="54"/>
        <end position="76"/>
    </location>
</feature>
<dbReference type="RefSeq" id="WP_020385243.1">
    <property type="nucleotide sequence ID" value="NZ_SMKA01000001.1"/>
</dbReference>
<dbReference type="Proteomes" id="UP000295075">
    <property type="component" value="Unassembled WGS sequence"/>
</dbReference>
<reference evidence="2 3" key="1">
    <citation type="submission" date="2019-03" db="EMBL/GenBank/DDBJ databases">
        <title>Draft genome sequences of novel Actinobacteria.</title>
        <authorList>
            <person name="Sahin N."/>
            <person name="Ay H."/>
            <person name="Saygin H."/>
        </authorList>
    </citation>
    <scope>NUCLEOTIDE SEQUENCE [LARGE SCALE GENOMIC DNA]</scope>
    <source>
        <strain evidence="2 3">JCM 30547</strain>
    </source>
</reference>
<evidence type="ECO:0000256" key="1">
    <source>
        <dbReference type="SAM" id="MobiDB-lite"/>
    </source>
</evidence>
<organism evidence="2 3">
    <name type="scientific">Kribbella albertanoniae</name>
    <dbReference type="NCBI Taxonomy" id="1266829"/>
    <lineage>
        <taxon>Bacteria</taxon>
        <taxon>Bacillati</taxon>
        <taxon>Actinomycetota</taxon>
        <taxon>Actinomycetes</taxon>
        <taxon>Propionibacteriales</taxon>
        <taxon>Kribbellaceae</taxon>
        <taxon>Kribbella</taxon>
    </lineage>
</organism>
<comment type="caution">
    <text evidence="2">The sequence shown here is derived from an EMBL/GenBank/DDBJ whole genome shotgun (WGS) entry which is preliminary data.</text>
</comment>
<keyword evidence="3" id="KW-1185">Reference proteome</keyword>
<name>A0A4R4QJA1_9ACTN</name>
<dbReference type="EMBL" id="SMKA01000001">
    <property type="protein sequence ID" value="TDC35808.1"/>
    <property type="molecule type" value="Genomic_DNA"/>
</dbReference>
<dbReference type="AlphaFoldDB" id="A0A4R4QJA1"/>
<sequence length="76" mass="8627">MPAHDPSETEIDIAVAQKQLVKLAEEQRRIQDKIQVELRTQNLIAFFAVLKQPASPGADDSELEELEQDIRSRLKS</sequence>
<evidence type="ECO:0000313" key="3">
    <source>
        <dbReference type="Proteomes" id="UP000295075"/>
    </source>
</evidence>
<evidence type="ECO:0000313" key="2">
    <source>
        <dbReference type="EMBL" id="TDC35808.1"/>
    </source>
</evidence>
<accession>A0A4R4QJA1</accession>
<protein>
    <submittedName>
        <fullName evidence="2">Uncharacterized protein</fullName>
    </submittedName>
</protein>